<accession>E6Z1D7</accession>
<dbReference type="AlphaFoldDB" id="E6Z1D7"/>
<dbReference type="EMBL" id="FN645524">
    <property type="protein sequence ID" value="CBI82925.1"/>
    <property type="molecule type" value="Genomic_DNA"/>
</dbReference>
<name>E6Z1D7_BARSR</name>
<proteinExistence type="predicted"/>
<organism evidence="1">
    <name type="scientific">Bartonella schoenbuchensis (strain DSM 13525 / NCTC 13165 / R1)</name>
    <dbReference type="NCBI Taxonomy" id="687861"/>
    <lineage>
        <taxon>Bacteria</taxon>
        <taxon>Pseudomonadati</taxon>
        <taxon>Pseudomonadota</taxon>
        <taxon>Alphaproteobacteria</taxon>
        <taxon>Hyphomicrobiales</taxon>
        <taxon>Bartonellaceae</taxon>
        <taxon>Bartonella</taxon>
    </lineage>
</organism>
<evidence type="ECO:0000313" key="1">
    <source>
        <dbReference type="EMBL" id="CBI82925.1"/>
    </source>
</evidence>
<reference evidence="1" key="1">
    <citation type="journal article" date="2011" name="PLoS Genet.">
        <title>Parallel evolution of a type IV secretion system in radiating lineages of the host-restricted bacterial pathogen Bartonella.</title>
        <authorList>
            <person name="Engel P."/>
            <person name="Salzburger W."/>
            <person name="Liesch M."/>
            <person name="Chang C.C."/>
            <person name="Maruyama S."/>
            <person name="Lanz C."/>
            <person name="Calteau A."/>
            <person name="Lajus A."/>
            <person name="Medigue C."/>
            <person name="Schuster S.C."/>
            <person name="Dehio C."/>
        </authorList>
    </citation>
    <scope>NUCLEOTIDE SEQUENCE</scope>
    <source>
        <strain evidence="1">R1</strain>
    </source>
</reference>
<protein>
    <submittedName>
        <fullName evidence="1">Uncharacterized protein</fullName>
    </submittedName>
</protein>
<gene>
    <name evidence="1" type="ORF">BARSC_190198</name>
</gene>
<sequence length="49" mass="5257">MRRGGFGKESLRECFGRKIGYAGGGVRARLWGGHVGEELKLEVCGECSG</sequence>